<name>A0A0N0DQN0_LEPPY</name>
<feature type="compositionally biased region" description="Basic residues" evidence="1">
    <location>
        <begin position="54"/>
        <end position="75"/>
    </location>
</feature>
<feature type="compositionally biased region" description="Basic residues" evidence="1">
    <location>
        <begin position="8"/>
        <end position="19"/>
    </location>
</feature>
<dbReference type="EMBL" id="LGTL01000039">
    <property type="protein sequence ID" value="KPA73241.1"/>
    <property type="molecule type" value="Genomic_DNA"/>
</dbReference>
<dbReference type="RefSeq" id="XP_015651680.1">
    <property type="nucleotide sequence ID" value="XM_015809790.1"/>
</dbReference>
<dbReference type="VEuPathDB" id="TriTrypDB:LpyrH10_39_0370"/>
<feature type="transmembrane region" description="Helical" evidence="2">
    <location>
        <begin position="175"/>
        <end position="199"/>
    </location>
</feature>
<dbReference type="GeneID" id="26910339"/>
<evidence type="ECO:0000256" key="1">
    <source>
        <dbReference type="SAM" id="MobiDB-lite"/>
    </source>
</evidence>
<protein>
    <submittedName>
        <fullName evidence="3">Uncharacterized protein</fullName>
    </submittedName>
</protein>
<organism evidence="3 4">
    <name type="scientific">Leptomonas pyrrhocoris</name>
    <name type="common">Firebug parasite</name>
    <dbReference type="NCBI Taxonomy" id="157538"/>
    <lineage>
        <taxon>Eukaryota</taxon>
        <taxon>Discoba</taxon>
        <taxon>Euglenozoa</taxon>
        <taxon>Kinetoplastea</taxon>
        <taxon>Metakinetoplastina</taxon>
        <taxon>Trypanosomatida</taxon>
        <taxon>Trypanosomatidae</taxon>
        <taxon>Leishmaniinae</taxon>
        <taxon>Leptomonas</taxon>
    </lineage>
</organism>
<comment type="caution">
    <text evidence="3">The sequence shown here is derived from an EMBL/GenBank/DDBJ whole genome shotgun (WGS) entry which is preliminary data.</text>
</comment>
<evidence type="ECO:0000313" key="4">
    <source>
        <dbReference type="Proteomes" id="UP000037923"/>
    </source>
</evidence>
<keyword evidence="2" id="KW-0472">Membrane</keyword>
<proteinExistence type="predicted"/>
<dbReference type="Proteomes" id="UP000037923">
    <property type="component" value="Unassembled WGS sequence"/>
</dbReference>
<accession>A0A0N0DQN0</accession>
<keyword evidence="4" id="KW-1185">Reference proteome</keyword>
<evidence type="ECO:0000313" key="3">
    <source>
        <dbReference type="EMBL" id="KPA73241.1"/>
    </source>
</evidence>
<feature type="region of interest" description="Disordered" evidence="1">
    <location>
        <begin position="1"/>
        <end position="82"/>
    </location>
</feature>
<evidence type="ECO:0000256" key="2">
    <source>
        <dbReference type="SAM" id="Phobius"/>
    </source>
</evidence>
<dbReference type="AlphaFoldDB" id="A0A0N0DQN0"/>
<reference evidence="3 4" key="1">
    <citation type="submission" date="2015-07" db="EMBL/GenBank/DDBJ databases">
        <title>High-quality genome of monoxenous trypanosomatid Leptomonas pyrrhocoris.</title>
        <authorList>
            <person name="Flegontov P."/>
            <person name="Butenko A."/>
            <person name="Firsov S."/>
            <person name="Vlcek C."/>
            <person name="Logacheva M.D."/>
            <person name="Field M."/>
            <person name="Filatov D."/>
            <person name="Flegontova O."/>
            <person name="Gerasimov E."/>
            <person name="Jackson A.P."/>
            <person name="Kelly S."/>
            <person name="Opperdoes F."/>
            <person name="O'Reilly A."/>
            <person name="Votypka J."/>
            <person name="Yurchenko V."/>
            <person name="Lukes J."/>
        </authorList>
    </citation>
    <scope>NUCLEOTIDE SEQUENCE [LARGE SCALE GENOMIC DNA]</scope>
    <source>
        <strain evidence="3">H10</strain>
    </source>
</reference>
<keyword evidence="2" id="KW-0812">Transmembrane</keyword>
<keyword evidence="2" id="KW-1133">Transmembrane helix</keyword>
<sequence length="200" mass="22369">MLQEKKSREKRRVKLKRRAAPANEPPSERGRGFGTGSAQPHLRDPSARRPPPVLHHRRSRGTRGGRHAQRCKRGRRQNEGRTHVELAPEFRRTVRPVLRGLSPATRSDSNCCFSVSKGPEVIHAPSVCQVAPGHGPATKGPPRRAHLWPATDVSKGSFRDERGTLLELTRLPMGYVASLEVMQLLIIIVSFLLFITPFFS</sequence>
<gene>
    <name evidence="3" type="ORF">ABB37_10059</name>
</gene>